<dbReference type="Gene3D" id="3.10.450.50">
    <property type="match status" value="1"/>
</dbReference>
<evidence type="ECO:0000259" key="6">
    <source>
        <dbReference type="Pfam" id="PF04542"/>
    </source>
</evidence>
<evidence type="ECO:0000313" key="9">
    <source>
        <dbReference type="Proteomes" id="UP001612928"/>
    </source>
</evidence>
<keyword evidence="5" id="KW-0804">Transcription</keyword>
<dbReference type="SUPFAM" id="SSF88659">
    <property type="entry name" value="Sigma3 and sigma4 domains of RNA polymerase sigma factors"/>
    <property type="match status" value="1"/>
</dbReference>
<evidence type="ECO:0000256" key="3">
    <source>
        <dbReference type="ARBA" id="ARBA00023015"/>
    </source>
</evidence>
<organism evidence="8 9">
    <name type="scientific">Nonomuraea indica</name>
    <dbReference type="NCBI Taxonomy" id="1581193"/>
    <lineage>
        <taxon>Bacteria</taxon>
        <taxon>Bacillati</taxon>
        <taxon>Actinomycetota</taxon>
        <taxon>Actinomycetes</taxon>
        <taxon>Streptosporangiales</taxon>
        <taxon>Streptosporangiaceae</taxon>
        <taxon>Nonomuraea</taxon>
    </lineage>
</organism>
<comment type="subunit">
    <text evidence="2">Interacts transiently with the RNA polymerase catalytic core formed by RpoA, RpoB, RpoC and RpoZ (2 alpha, 1 beta, 1 beta' and 1 omega subunit) to form the RNA polymerase holoenzyme that can initiate transcription.</text>
</comment>
<comment type="caution">
    <text evidence="8">The sequence shown here is derived from an EMBL/GenBank/DDBJ whole genome shotgun (WGS) entry which is preliminary data.</text>
</comment>
<feature type="domain" description="RNA polymerase sigma-70 region 2" evidence="6">
    <location>
        <begin position="11"/>
        <end position="74"/>
    </location>
</feature>
<dbReference type="InterPro" id="IPR052704">
    <property type="entry name" value="ECF_Sigma-70_Domain"/>
</dbReference>
<dbReference type="PANTHER" id="PTHR30173">
    <property type="entry name" value="SIGMA 19 FACTOR"/>
    <property type="match status" value="1"/>
</dbReference>
<dbReference type="NCBIfam" id="TIGR02957">
    <property type="entry name" value="SigX4"/>
    <property type="match status" value="1"/>
</dbReference>
<feature type="domain" description="RNA polymerase sigma factor 70 region 4 type 2" evidence="7">
    <location>
        <begin position="110"/>
        <end position="162"/>
    </location>
</feature>
<evidence type="ECO:0000259" key="7">
    <source>
        <dbReference type="Pfam" id="PF08281"/>
    </source>
</evidence>
<dbReference type="InterPro" id="IPR014284">
    <property type="entry name" value="RNA_pol_sigma-70_dom"/>
</dbReference>
<protein>
    <submittedName>
        <fullName evidence="8">RNA polymerase sigma-70 factor</fullName>
    </submittedName>
</protein>
<dbReference type="NCBIfam" id="TIGR02937">
    <property type="entry name" value="sigma70-ECF"/>
    <property type="match status" value="1"/>
</dbReference>
<dbReference type="RefSeq" id="WP_397023882.1">
    <property type="nucleotide sequence ID" value="NZ_JBITMB010000006.1"/>
</dbReference>
<keyword evidence="4" id="KW-0731">Sigma factor</keyword>
<dbReference type="NCBIfam" id="NF007214">
    <property type="entry name" value="PRK09636.1"/>
    <property type="match status" value="1"/>
</dbReference>
<dbReference type="InterPro" id="IPR036388">
    <property type="entry name" value="WH-like_DNA-bd_sf"/>
</dbReference>
<keyword evidence="9" id="KW-1185">Reference proteome</keyword>
<evidence type="ECO:0000256" key="5">
    <source>
        <dbReference type="ARBA" id="ARBA00023163"/>
    </source>
</evidence>
<dbReference type="InterPro" id="IPR013249">
    <property type="entry name" value="RNA_pol_sigma70_r4_t2"/>
</dbReference>
<proteinExistence type="inferred from homology"/>
<reference evidence="8 9" key="1">
    <citation type="submission" date="2024-10" db="EMBL/GenBank/DDBJ databases">
        <title>The Natural Products Discovery Center: Release of the First 8490 Sequenced Strains for Exploring Actinobacteria Biosynthetic Diversity.</title>
        <authorList>
            <person name="Kalkreuter E."/>
            <person name="Kautsar S.A."/>
            <person name="Yang D."/>
            <person name="Bader C.D."/>
            <person name="Teijaro C.N."/>
            <person name="Fluegel L."/>
            <person name="Davis C.M."/>
            <person name="Simpson J.R."/>
            <person name="Lauterbach L."/>
            <person name="Steele A.D."/>
            <person name="Gui C."/>
            <person name="Meng S."/>
            <person name="Li G."/>
            <person name="Viehrig K."/>
            <person name="Ye F."/>
            <person name="Su P."/>
            <person name="Kiefer A.F."/>
            <person name="Nichols A."/>
            <person name="Cepeda A.J."/>
            <person name="Yan W."/>
            <person name="Fan B."/>
            <person name="Jiang Y."/>
            <person name="Adhikari A."/>
            <person name="Zheng C.-J."/>
            <person name="Schuster L."/>
            <person name="Cowan T.M."/>
            <person name="Smanski M.J."/>
            <person name="Chevrette M.G."/>
            <person name="De Carvalho L.P.S."/>
            <person name="Shen B."/>
        </authorList>
    </citation>
    <scope>NUCLEOTIDE SEQUENCE [LARGE SCALE GENOMIC DNA]</scope>
    <source>
        <strain evidence="8 9">NPDC049503</strain>
    </source>
</reference>
<gene>
    <name evidence="8" type="ORF">ACIBP5_27475</name>
</gene>
<dbReference type="Proteomes" id="UP001612928">
    <property type="component" value="Unassembled WGS sequence"/>
</dbReference>
<dbReference type="InterPro" id="IPR013325">
    <property type="entry name" value="RNA_pol_sigma_r2"/>
</dbReference>
<dbReference type="Pfam" id="PF08281">
    <property type="entry name" value="Sigma70_r4_2"/>
    <property type="match status" value="1"/>
</dbReference>
<name>A0ABW8ABG1_9ACTN</name>
<accession>A0ABW8ABG1</accession>
<comment type="similarity">
    <text evidence="1">Belongs to the sigma-70 factor family. ECF subfamily.</text>
</comment>
<dbReference type="Gene3D" id="1.10.10.10">
    <property type="entry name" value="Winged helix-like DNA-binding domain superfamily/Winged helix DNA-binding domain"/>
    <property type="match status" value="1"/>
</dbReference>
<dbReference type="Gene3D" id="1.10.1740.10">
    <property type="match status" value="1"/>
</dbReference>
<evidence type="ECO:0000313" key="8">
    <source>
        <dbReference type="EMBL" id="MFI7443728.1"/>
    </source>
</evidence>
<dbReference type="PANTHER" id="PTHR30173:SF36">
    <property type="entry name" value="ECF RNA POLYMERASE SIGMA FACTOR SIGJ"/>
    <property type="match status" value="1"/>
</dbReference>
<dbReference type="InterPro" id="IPR007627">
    <property type="entry name" value="RNA_pol_sigma70_r2"/>
</dbReference>
<sequence>MATDQDVTAVFEEQRPRLFALAYRLLGSAAEAEDAIQDAYLRWHAADHAAVVTPAAWLTKVLTNLCLNRLTSARARREAYAGMWLPEPVPTGDGALGPMETAEQRESVSLAVLVLLERLTPAERGVFVLREAFGYGHREIAEVLDITEAGSQQLYRRARAHLDGERTRFDVSPEHARRVAERFLAAAGAGDLAGLERLLTADVVSWADGGGKSSAARNPVRGAARVARYLSGMVSRPEPGTEITIAEVNGLPALVGSVGGRVYGVMALEVTGDRVSALRILVNPDKLTRFQQV</sequence>
<dbReference type="SUPFAM" id="SSF54427">
    <property type="entry name" value="NTF2-like"/>
    <property type="match status" value="1"/>
</dbReference>
<evidence type="ECO:0000256" key="2">
    <source>
        <dbReference type="ARBA" id="ARBA00011344"/>
    </source>
</evidence>
<dbReference type="EMBL" id="JBITMB010000006">
    <property type="protein sequence ID" value="MFI7443728.1"/>
    <property type="molecule type" value="Genomic_DNA"/>
</dbReference>
<dbReference type="InterPro" id="IPR013324">
    <property type="entry name" value="RNA_pol_sigma_r3/r4-like"/>
</dbReference>
<dbReference type="InterPro" id="IPR032710">
    <property type="entry name" value="NTF2-like_dom_sf"/>
</dbReference>
<dbReference type="SUPFAM" id="SSF88946">
    <property type="entry name" value="Sigma2 domain of RNA polymerase sigma factors"/>
    <property type="match status" value="1"/>
</dbReference>
<keyword evidence="3" id="KW-0805">Transcription regulation</keyword>
<dbReference type="Pfam" id="PF04542">
    <property type="entry name" value="Sigma70_r2"/>
    <property type="match status" value="1"/>
</dbReference>
<evidence type="ECO:0000256" key="4">
    <source>
        <dbReference type="ARBA" id="ARBA00023082"/>
    </source>
</evidence>
<evidence type="ECO:0000256" key="1">
    <source>
        <dbReference type="ARBA" id="ARBA00010641"/>
    </source>
</evidence>
<dbReference type="InterPro" id="IPR014303">
    <property type="entry name" value="RNA_pol_sigma-70_ECF"/>
</dbReference>